<dbReference type="EMBL" id="UYWY01027518">
    <property type="protein sequence ID" value="VDM51115.1"/>
    <property type="molecule type" value="Genomic_DNA"/>
</dbReference>
<gene>
    <name evidence="1" type="ORF">TCNE_LOCUS19794</name>
</gene>
<name>A0A3P7ITP4_TOXCA</name>
<sequence>MIRQEDFELALEESSRKVKKKKKAQNDLFLEAGKRVTLA</sequence>
<organism evidence="1">
    <name type="scientific">Toxocara canis</name>
    <name type="common">Canine roundworm</name>
    <dbReference type="NCBI Taxonomy" id="6265"/>
    <lineage>
        <taxon>Eukaryota</taxon>
        <taxon>Metazoa</taxon>
        <taxon>Ecdysozoa</taxon>
        <taxon>Nematoda</taxon>
        <taxon>Chromadorea</taxon>
        <taxon>Rhabditida</taxon>
        <taxon>Spirurina</taxon>
        <taxon>Ascaridomorpha</taxon>
        <taxon>Ascaridoidea</taxon>
        <taxon>Toxocaridae</taxon>
        <taxon>Toxocara</taxon>
    </lineage>
</organism>
<dbReference type="AlphaFoldDB" id="A0A3P7ITP4"/>
<accession>A0A3P7ITP4</accession>
<evidence type="ECO:0000313" key="1">
    <source>
        <dbReference type="EMBL" id="VDM51115.1"/>
    </source>
</evidence>
<protein>
    <submittedName>
        <fullName evidence="1">Uncharacterized protein</fullName>
    </submittedName>
</protein>
<reference evidence="1" key="1">
    <citation type="submission" date="2018-11" db="EMBL/GenBank/DDBJ databases">
        <authorList>
            <consortium name="Pathogen Informatics"/>
        </authorList>
    </citation>
    <scope>NUCLEOTIDE SEQUENCE [LARGE SCALE GENOMIC DNA]</scope>
</reference>
<proteinExistence type="predicted"/>